<feature type="transmembrane region" description="Helical" evidence="2">
    <location>
        <begin position="251"/>
        <end position="272"/>
    </location>
</feature>
<organism evidence="4 5">
    <name type="scientific">Leptospira sarikeiensis</name>
    <dbReference type="NCBI Taxonomy" id="2484943"/>
    <lineage>
        <taxon>Bacteria</taxon>
        <taxon>Pseudomonadati</taxon>
        <taxon>Spirochaetota</taxon>
        <taxon>Spirochaetia</taxon>
        <taxon>Leptospirales</taxon>
        <taxon>Leptospiraceae</taxon>
        <taxon>Leptospira</taxon>
    </lineage>
</organism>
<dbReference type="Proteomes" id="UP000297762">
    <property type="component" value="Unassembled WGS sequence"/>
</dbReference>
<proteinExistence type="predicted"/>
<dbReference type="Pfam" id="PF06580">
    <property type="entry name" value="His_kinase"/>
    <property type="match status" value="1"/>
</dbReference>
<feature type="transmembrane region" description="Helical" evidence="2">
    <location>
        <begin position="20"/>
        <end position="38"/>
    </location>
</feature>
<dbReference type="AlphaFoldDB" id="A0A4R9K7A9"/>
<protein>
    <recommendedName>
        <fullName evidence="3">Signal transduction histidine kinase internal region domain-containing protein</fullName>
    </recommendedName>
</protein>
<reference evidence="4" key="1">
    <citation type="journal article" date="2019" name="PLoS Negl. Trop. Dis.">
        <title>Revisiting the worldwide diversity of Leptospira species in the environment.</title>
        <authorList>
            <person name="Vincent A.T."/>
            <person name="Schiettekatte O."/>
            <person name="Bourhy P."/>
            <person name="Veyrier F.J."/>
            <person name="Picardeau M."/>
        </authorList>
    </citation>
    <scope>NUCLEOTIDE SEQUENCE [LARGE SCALE GENOMIC DNA]</scope>
    <source>
        <strain evidence="4">201702455</strain>
    </source>
</reference>
<feature type="transmembrane region" description="Helical" evidence="2">
    <location>
        <begin position="278"/>
        <end position="298"/>
    </location>
</feature>
<feature type="transmembrane region" description="Helical" evidence="2">
    <location>
        <begin position="373"/>
        <end position="392"/>
    </location>
</feature>
<evidence type="ECO:0000313" key="5">
    <source>
        <dbReference type="Proteomes" id="UP000297762"/>
    </source>
</evidence>
<dbReference type="PANTHER" id="PTHR34220:SF7">
    <property type="entry name" value="SENSOR HISTIDINE KINASE YPDA"/>
    <property type="match status" value="1"/>
</dbReference>
<dbReference type="RefSeq" id="WP_135649657.1">
    <property type="nucleotide sequence ID" value="NZ_RQGF01000028.1"/>
</dbReference>
<feature type="transmembrane region" description="Helical" evidence="2">
    <location>
        <begin position="337"/>
        <end position="366"/>
    </location>
</feature>
<dbReference type="Gene3D" id="3.30.565.10">
    <property type="entry name" value="Histidine kinase-like ATPase, C-terminal domain"/>
    <property type="match status" value="1"/>
</dbReference>
<dbReference type="GO" id="GO:0016020">
    <property type="term" value="C:membrane"/>
    <property type="evidence" value="ECO:0007669"/>
    <property type="project" value="InterPro"/>
</dbReference>
<keyword evidence="2" id="KW-1133">Transmembrane helix</keyword>
<dbReference type="InterPro" id="IPR010559">
    <property type="entry name" value="Sig_transdc_His_kin_internal"/>
</dbReference>
<dbReference type="EMBL" id="RQGF01000028">
    <property type="protein sequence ID" value="TGL60484.1"/>
    <property type="molecule type" value="Genomic_DNA"/>
</dbReference>
<keyword evidence="1" id="KW-0175">Coiled coil</keyword>
<dbReference type="OrthoDB" id="9809348at2"/>
<accession>A0A4R9K7A9</accession>
<keyword evidence="2" id="KW-0472">Membrane</keyword>
<feature type="coiled-coil region" evidence="1">
    <location>
        <begin position="424"/>
        <end position="451"/>
    </location>
</feature>
<feature type="domain" description="Signal transduction histidine kinase internal region" evidence="3">
    <location>
        <begin position="448"/>
        <end position="524"/>
    </location>
</feature>
<dbReference type="PANTHER" id="PTHR34220">
    <property type="entry name" value="SENSOR HISTIDINE KINASE YPDA"/>
    <property type="match status" value="1"/>
</dbReference>
<gene>
    <name evidence="4" type="ORF">EHQ64_11635</name>
</gene>
<keyword evidence="5" id="KW-1185">Reference proteome</keyword>
<dbReference type="SUPFAM" id="SSF55874">
    <property type="entry name" value="ATPase domain of HSP90 chaperone/DNA topoisomerase II/histidine kinase"/>
    <property type="match status" value="1"/>
</dbReference>
<evidence type="ECO:0000256" key="1">
    <source>
        <dbReference type="SAM" id="Coils"/>
    </source>
</evidence>
<dbReference type="InterPro" id="IPR050640">
    <property type="entry name" value="Bact_2-comp_sensor_kinase"/>
</dbReference>
<feature type="transmembrane region" description="Helical" evidence="2">
    <location>
        <begin position="217"/>
        <end position="239"/>
    </location>
</feature>
<keyword evidence="2" id="KW-0812">Transmembrane</keyword>
<name>A0A4R9K7A9_9LEPT</name>
<evidence type="ECO:0000313" key="4">
    <source>
        <dbReference type="EMBL" id="TGL60484.1"/>
    </source>
</evidence>
<sequence length="648" mass="74863">MKKEPLEPEKNPYKHKKPWVAYGFIVAIVPILLGTYLYTNSLIEQKDEDQLYIVSPEASVAYILGDLSFDPKGFPEWDEKKKVGVNWIRPIRTRSMSFTNDDLNSILSHEFNWYKVSLDGLPPMEDATMNMQHFFCHFEIYMDNGEKIFSYGSMEPGSEIKFKGFQQTLISLPKNSNIKFLYLRFRHPPNVIFGLGSKRTFIGDKTSVILRLVQDEFYVIVFSSMSIFIGIFAIILFLFRWRQRYYSLLEFGLFSLCLGAMYVCANPLVLWFTSNHYIGFFSFAAFFYSFPIMMLVFFIRSYGAGPFKILIWFLRVFLIISPIQFVSYLFTGTPGTALLLIIASTINIIFVTISMCGMLLVAYLSYRRDPRHGLVAVIGLAFAVLLFLYQFLRGFLGYNSPENLTHLNGPMGILCFGIILERAFREREERIKEYSENLIKYEKSLRESELKSLQHKMSPHYLFNSLNTVHALIAVDPTLADKALIRLSDNYRYLVDTSGQSLVPFEEEWKFLEDYLHLHKLRFLTNLDLEINKRGSFENVKIPPLTLQPIVENSFKHGFRTRTGIQWNLKVSAISDPLTETLMITVTDNGKGLGNSSYNLWNRSLGGIKLRLEHYFENPEIEVDSPESGGMIVRILIPWKNKLDSGLP</sequence>
<evidence type="ECO:0000256" key="2">
    <source>
        <dbReference type="SAM" id="Phobius"/>
    </source>
</evidence>
<dbReference type="InterPro" id="IPR036890">
    <property type="entry name" value="HATPase_C_sf"/>
</dbReference>
<comment type="caution">
    <text evidence="4">The sequence shown here is derived from an EMBL/GenBank/DDBJ whole genome shotgun (WGS) entry which is preliminary data.</text>
</comment>
<feature type="transmembrane region" description="Helical" evidence="2">
    <location>
        <begin position="310"/>
        <end position="331"/>
    </location>
</feature>
<evidence type="ECO:0000259" key="3">
    <source>
        <dbReference type="Pfam" id="PF06580"/>
    </source>
</evidence>
<dbReference type="GO" id="GO:0000155">
    <property type="term" value="F:phosphorelay sensor kinase activity"/>
    <property type="evidence" value="ECO:0007669"/>
    <property type="project" value="InterPro"/>
</dbReference>